<name>A0ABQ3N7K9_9BACI</name>
<evidence type="ECO:0000313" key="2">
    <source>
        <dbReference type="EMBL" id="GHH99840.1"/>
    </source>
</evidence>
<evidence type="ECO:0000313" key="3">
    <source>
        <dbReference type="Proteomes" id="UP000637074"/>
    </source>
</evidence>
<keyword evidence="1" id="KW-0472">Membrane</keyword>
<dbReference type="Proteomes" id="UP000637074">
    <property type="component" value="Unassembled WGS sequence"/>
</dbReference>
<protein>
    <submittedName>
        <fullName evidence="2">Uncharacterized protein</fullName>
    </submittedName>
</protein>
<keyword evidence="3" id="KW-1185">Reference proteome</keyword>
<dbReference type="EMBL" id="BNDS01000016">
    <property type="protein sequence ID" value="GHH99840.1"/>
    <property type="molecule type" value="Genomic_DNA"/>
</dbReference>
<dbReference type="RefSeq" id="WP_191274788.1">
    <property type="nucleotide sequence ID" value="NZ_BNDS01000016.1"/>
</dbReference>
<accession>A0ABQ3N7K9</accession>
<sequence>MKFIEKFFEGIDKTWRAFKEFFGTLFVFIGFPITTYASFYSAGEFMNDGEKLKGIGLYIFAVIIALITIGAIYVTISEWIEKVKKRNKKSS</sequence>
<comment type="caution">
    <text evidence="2">The sequence shown here is derived from an EMBL/GenBank/DDBJ whole genome shotgun (WGS) entry which is preliminary data.</text>
</comment>
<gene>
    <name evidence="2" type="ORF">AM1BK_33830</name>
</gene>
<feature type="transmembrane region" description="Helical" evidence="1">
    <location>
        <begin position="55"/>
        <end position="76"/>
    </location>
</feature>
<keyword evidence="1" id="KW-1133">Transmembrane helix</keyword>
<organism evidence="2 3">
    <name type="scientific">Neobacillus kokaensis</name>
    <dbReference type="NCBI Taxonomy" id="2759023"/>
    <lineage>
        <taxon>Bacteria</taxon>
        <taxon>Bacillati</taxon>
        <taxon>Bacillota</taxon>
        <taxon>Bacilli</taxon>
        <taxon>Bacillales</taxon>
        <taxon>Bacillaceae</taxon>
        <taxon>Neobacillus</taxon>
    </lineage>
</organism>
<reference evidence="2 3" key="1">
    <citation type="journal article" date="2022" name="Int. J. Syst. Evol. Microbiol.">
        <title>Neobacillus kokaensis sp. nov., isolated from soil.</title>
        <authorList>
            <person name="Yuki K."/>
            <person name="Matsubara H."/>
            <person name="Yamaguchi S."/>
        </authorList>
    </citation>
    <scope>NUCLEOTIDE SEQUENCE [LARGE SCALE GENOMIC DNA]</scope>
    <source>
        <strain evidence="2 3">LOB 377</strain>
    </source>
</reference>
<keyword evidence="1" id="KW-0812">Transmembrane</keyword>
<proteinExistence type="predicted"/>
<feature type="transmembrane region" description="Helical" evidence="1">
    <location>
        <begin position="21"/>
        <end position="43"/>
    </location>
</feature>
<evidence type="ECO:0000256" key="1">
    <source>
        <dbReference type="SAM" id="Phobius"/>
    </source>
</evidence>